<feature type="transmembrane region" description="Helical" evidence="1">
    <location>
        <begin position="32"/>
        <end position="48"/>
    </location>
</feature>
<feature type="transmembrane region" description="Helical" evidence="1">
    <location>
        <begin position="165"/>
        <end position="189"/>
    </location>
</feature>
<keyword evidence="1" id="KW-1133">Transmembrane helix</keyword>
<feature type="transmembrane region" description="Helical" evidence="1">
    <location>
        <begin position="503"/>
        <end position="526"/>
    </location>
</feature>
<dbReference type="Proteomes" id="UP000827892">
    <property type="component" value="Chromosome IV"/>
</dbReference>
<feature type="transmembrane region" description="Helical" evidence="1">
    <location>
        <begin position="282"/>
        <end position="302"/>
    </location>
</feature>
<organism evidence="2 3">
    <name type="scientific">Caenorhabditis briggsae</name>
    <dbReference type="NCBI Taxonomy" id="6238"/>
    <lineage>
        <taxon>Eukaryota</taxon>
        <taxon>Metazoa</taxon>
        <taxon>Ecdysozoa</taxon>
        <taxon>Nematoda</taxon>
        <taxon>Chromadorea</taxon>
        <taxon>Rhabditida</taxon>
        <taxon>Rhabditina</taxon>
        <taxon>Rhabditomorpha</taxon>
        <taxon>Rhabditoidea</taxon>
        <taxon>Rhabditidae</taxon>
        <taxon>Peloderinae</taxon>
        <taxon>Caenorhabditis</taxon>
    </lineage>
</organism>
<feature type="transmembrane region" description="Helical" evidence="1">
    <location>
        <begin position="472"/>
        <end position="497"/>
    </location>
</feature>
<gene>
    <name evidence="2" type="ORF">L3Y34_004333</name>
</gene>
<dbReference type="Pfam" id="PF10318">
    <property type="entry name" value="7TM_GPCR_Srh"/>
    <property type="match status" value="2"/>
</dbReference>
<dbReference type="InterPro" id="IPR019422">
    <property type="entry name" value="7TM_GPCR_serpentine_rcpt_Srh"/>
</dbReference>
<dbReference type="AlphaFoldDB" id="A0AAE9ABL0"/>
<keyword evidence="1" id="KW-0812">Transmembrane</keyword>
<feature type="transmembrane region" description="Helical" evidence="1">
    <location>
        <begin position="322"/>
        <end position="344"/>
    </location>
</feature>
<feature type="transmembrane region" description="Helical" evidence="1">
    <location>
        <begin position="365"/>
        <end position="385"/>
    </location>
</feature>
<feature type="transmembrane region" description="Helical" evidence="1">
    <location>
        <begin position="240"/>
        <end position="261"/>
    </location>
</feature>
<feature type="transmembrane region" description="Helical" evidence="1">
    <location>
        <begin position="424"/>
        <end position="451"/>
    </location>
</feature>
<evidence type="ECO:0000256" key="1">
    <source>
        <dbReference type="SAM" id="Phobius"/>
    </source>
</evidence>
<dbReference type="PANTHER" id="PTHR46891:SF10">
    <property type="entry name" value="SERPENTINE RECEPTOR, CLASS H"/>
    <property type="match status" value="1"/>
</dbReference>
<dbReference type="EMBL" id="CP090894">
    <property type="protein sequence ID" value="ULT95540.1"/>
    <property type="molecule type" value="Genomic_DNA"/>
</dbReference>
<proteinExistence type="predicted"/>
<dbReference type="PANTHER" id="PTHR46891">
    <property type="entry name" value="SERPENTINE RECEPTOR, CLASS H-RELATED"/>
    <property type="match status" value="1"/>
</dbReference>
<feature type="transmembrane region" description="Helical" evidence="1">
    <location>
        <begin position="135"/>
        <end position="159"/>
    </location>
</feature>
<keyword evidence="1" id="KW-0472">Membrane</keyword>
<protein>
    <submittedName>
        <fullName evidence="2">Uncharacterized protein</fullName>
    </submittedName>
</protein>
<evidence type="ECO:0000313" key="3">
    <source>
        <dbReference type="Proteomes" id="UP000827892"/>
    </source>
</evidence>
<feature type="transmembrane region" description="Helical" evidence="1">
    <location>
        <begin position="87"/>
        <end position="114"/>
    </location>
</feature>
<accession>A0AAE9ABL0</accession>
<name>A0AAE9ABL0_CAEBR</name>
<evidence type="ECO:0000313" key="2">
    <source>
        <dbReference type="EMBL" id="ULT95540.1"/>
    </source>
</evidence>
<sequence>MIHLLIYRLKFAVPPDAANSQCVKFSADSANLFYYCTAILCTCALGLMDEDQLVAKNRILKKFLVPHPNLWDVRFVSTDRENPNFLYYLYITIGEITILIINIIAVPTISFHYLSANRTEKSDQLARAHRQTLQVLVFQLAIHCIFHLLPLICFTYSAIFRTKNIVMLSVGMYIWALHGAACTLALILANKPFRITVKEHLKYAGIKLLVSVLSEMSENFLPDNRSYYTFYKEQTTWNNYYKYACHFIPLFTVPIYAEALYCILYKCKPLSPKYVAMLQLNMFFHFLGEVFWSTMLVPVIVLPCVGLSVEGLWSVLHIPGKYQIFIVVAILQFNTATITHLLIYRLKFAIPPDAKYRKYVKLSADVAKIFIYFTVIFCTCAFSLLNEDQGSLKNRIMQKFLVPPPNLWDDRYVLTDRDRANFQLFLYITFGEIVVFVANIIIIPIIAFHYLSAHRTEKSDRLAKAHKKTLQVLIFQLAIYCLFHLLPMVCLTCSAISEARNVIFLSLGMLIWALHGSACTLTLILANKPFRSTARAHLEYVFCCILCNFSPKTPNIGRRRESSVIQKIDFPT</sequence>
<reference evidence="2 3" key="1">
    <citation type="submission" date="2022-05" db="EMBL/GenBank/DDBJ databases">
        <title>Chromosome-level reference genomes for two strains of Caenorhabditis briggsae: an improved platform for comparative genomics.</title>
        <authorList>
            <person name="Stevens L."/>
            <person name="Andersen E.C."/>
        </authorList>
    </citation>
    <scope>NUCLEOTIDE SEQUENCE [LARGE SCALE GENOMIC DNA]</scope>
    <source>
        <strain evidence="2">QX1410_ONT</strain>
        <tissue evidence="2">Whole-organism</tissue>
    </source>
</reference>